<dbReference type="EMBL" id="OFSQ01000012">
    <property type="protein sequence ID" value="SOY50126.1"/>
    <property type="molecule type" value="Genomic_DNA"/>
</dbReference>
<evidence type="ECO:0000313" key="1">
    <source>
        <dbReference type="EMBL" id="SOY50126.1"/>
    </source>
</evidence>
<name>A0A375BQ91_9BURK</name>
<organism evidence="1">
    <name type="scientific">Cupriavidus taiwanensis</name>
    <dbReference type="NCBI Taxonomy" id="164546"/>
    <lineage>
        <taxon>Bacteria</taxon>
        <taxon>Pseudomonadati</taxon>
        <taxon>Pseudomonadota</taxon>
        <taxon>Betaproteobacteria</taxon>
        <taxon>Burkholderiales</taxon>
        <taxon>Burkholderiaceae</taxon>
        <taxon>Cupriavidus</taxon>
    </lineage>
</organism>
<gene>
    <name evidence="1" type="ORF">CBM2587_A20257</name>
</gene>
<accession>A0A375BQ91</accession>
<dbReference type="Proteomes" id="UP000256780">
    <property type="component" value="Chromosome CBM2587_a"/>
</dbReference>
<proteinExistence type="predicted"/>
<dbReference type="AlphaFoldDB" id="A0A375BQ91"/>
<protein>
    <submittedName>
        <fullName evidence="1">Uncharacterized protein</fullName>
    </submittedName>
</protein>
<sequence>MGEASAGAGCGRSDGIFPHFHGYFRKPARLPGMAMPRHFCCLRWRFRVETAHANARFIAVASLSRLELPGIAPGIPSMKTGGLPPCNIST</sequence>
<comment type="caution">
    <text evidence="1">The sequence shown here is derived from an EMBL/GenBank/DDBJ whole genome shotgun (WGS) entry which is preliminary data.</text>
</comment>
<reference evidence="1" key="1">
    <citation type="submission" date="2018-01" db="EMBL/GenBank/DDBJ databases">
        <authorList>
            <person name="Clerissi C."/>
        </authorList>
    </citation>
    <scope>NUCLEOTIDE SEQUENCE</scope>
    <source>
        <strain evidence="1">Cupriavidus sp. LMG 19464</strain>
    </source>
</reference>